<dbReference type="Proteomes" id="UP000193685">
    <property type="component" value="Unassembled WGS sequence"/>
</dbReference>
<gene>
    <name evidence="1" type="ORF">BCR37DRAFT_389792</name>
</gene>
<proteinExistence type="predicted"/>
<accession>A0A1Y2EU60</accession>
<organism evidence="1 2">
    <name type="scientific">Protomyces lactucae-debilis</name>
    <dbReference type="NCBI Taxonomy" id="2754530"/>
    <lineage>
        <taxon>Eukaryota</taxon>
        <taxon>Fungi</taxon>
        <taxon>Dikarya</taxon>
        <taxon>Ascomycota</taxon>
        <taxon>Taphrinomycotina</taxon>
        <taxon>Taphrinomycetes</taxon>
        <taxon>Taphrinales</taxon>
        <taxon>Protomycetaceae</taxon>
        <taxon>Protomyces</taxon>
    </lineage>
</organism>
<protein>
    <submittedName>
        <fullName evidence="1">Uncharacterized protein</fullName>
    </submittedName>
</protein>
<evidence type="ECO:0000313" key="2">
    <source>
        <dbReference type="Proteomes" id="UP000193685"/>
    </source>
</evidence>
<dbReference type="EMBL" id="MCFI01000028">
    <property type="protein sequence ID" value="ORY74824.1"/>
    <property type="molecule type" value="Genomic_DNA"/>
</dbReference>
<comment type="caution">
    <text evidence="1">The sequence shown here is derived from an EMBL/GenBank/DDBJ whole genome shotgun (WGS) entry which is preliminary data.</text>
</comment>
<name>A0A1Y2EU60_PROLT</name>
<dbReference type="RefSeq" id="XP_040722130.1">
    <property type="nucleotide sequence ID" value="XM_040870773.1"/>
</dbReference>
<evidence type="ECO:0000313" key="1">
    <source>
        <dbReference type="EMBL" id="ORY74824.1"/>
    </source>
</evidence>
<sequence>MFKSPQEARLSAMLRSVLILLYGFALVTSFGFDPYAFMKNSSTPCLTPTFKITLFDTLKPPTPDSCQTFCRTRLQEHIWAVKRTPEYCIHRQSRASQTPWEVVYWMPKFVSLGIFNETPIIFNGVPEAIEYYEECHCEALMTIARTYHTHPSQMPAWPLERYKWQQPTELPSAETKCSMYKMSLRLSLNAWIATPRLLWSRPANGWRFSACDSTENVRYGLPPRVVIAFNLTSLSLKDFIPKPEIACAFAFPTIYFIMNTYRDLVRRAGGRRLLASSTEELQGSTSPAQTFYSQLLKCSPLGDEELEQIRALSPQLLEELLSLIWEQMPR</sequence>
<dbReference type="AlphaFoldDB" id="A0A1Y2EU60"/>
<dbReference type="GeneID" id="63787372"/>
<keyword evidence="2" id="KW-1185">Reference proteome</keyword>
<reference evidence="1 2" key="1">
    <citation type="submission" date="2016-07" db="EMBL/GenBank/DDBJ databases">
        <title>Pervasive Adenine N6-methylation of Active Genes in Fungi.</title>
        <authorList>
            <consortium name="DOE Joint Genome Institute"/>
            <person name="Mondo S.J."/>
            <person name="Dannebaum R.O."/>
            <person name="Kuo R.C."/>
            <person name="Labutti K."/>
            <person name="Haridas S."/>
            <person name="Kuo A."/>
            <person name="Salamov A."/>
            <person name="Ahrendt S.R."/>
            <person name="Lipzen A."/>
            <person name="Sullivan W."/>
            <person name="Andreopoulos W.B."/>
            <person name="Clum A."/>
            <person name="Lindquist E."/>
            <person name="Daum C."/>
            <person name="Ramamoorthy G.K."/>
            <person name="Gryganskyi A."/>
            <person name="Culley D."/>
            <person name="Magnuson J.K."/>
            <person name="James T.Y."/>
            <person name="O'Malley M.A."/>
            <person name="Stajich J.E."/>
            <person name="Spatafora J.W."/>
            <person name="Visel A."/>
            <person name="Grigoriev I.V."/>
        </authorList>
    </citation>
    <scope>NUCLEOTIDE SEQUENCE [LARGE SCALE GENOMIC DNA]</scope>
    <source>
        <strain evidence="1 2">12-1054</strain>
    </source>
</reference>